<sequence>MSKKPNSVPYFEWRDQKIEPGTRIRIRSRHGSEGKGTVTDILVWVNAPDTICAEMDPDTEYVPDSAIQAGWGRDQERIADIGLFGGEIQEILKKN</sequence>
<protein>
    <recommendedName>
        <fullName evidence="2">ASCH domain-containing protein</fullName>
    </recommendedName>
</protein>
<evidence type="ECO:0000313" key="1">
    <source>
        <dbReference type="EMBL" id="XDJ15305.1"/>
    </source>
</evidence>
<organism evidence="1">
    <name type="scientific">Pseudomonas phage HRDY3</name>
    <dbReference type="NCBI Taxonomy" id="3236930"/>
    <lineage>
        <taxon>Viruses</taxon>
    </lineage>
</organism>
<evidence type="ECO:0008006" key="2">
    <source>
        <dbReference type="Google" id="ProtNLM"/>
    </source>
</evidence>
<dbReference type="EMBL" id="PQ015379">
    <property type="protein sequence ID" value="XDJ15305.1"/>
    <property type="molecule type" value="Genomic_DNA"/>
</dbReference>
<accession>A0AB39CEL7</accession>
<proteinExistence type="predicted"/>
<name>A0AB39CEL7_9VIRU</name>
<reference evidence="1" key="1">
    <citation type="submission" date="2024-07" db="EMBL/GenBank/DDBJ databases">
        <authorList>
            <person name="Bringhurst R.M."/>
            <person name="Homer T.E."/>
        </authorList>
    </citation>
    <scope>NUCLEOTIDE SEQUENCE</scope>
</reference>